<dbReference type="CDD" id="cd18787">
    <property type="entry name" value="SF2_C_DEAD"/>
    <property type="match status" value="1"/>
</dbReference>
<keyword evidence="1" id="KW-0547">Nucleotide-binding</keyword>
<evidence type="ECO:0000256" key="1">
    <source>
        <dbReference type="ARBA" id="ARBA00022741"/>
    </source>
</evidence>
<dbReference type="Proteomes" id="UP000652761">
    <property type="component" value="Unassembled WGS sequence"/>
</dbReference>
<name>A0A843XZ26_COLES</name>
<dbReference type="InterPro" id="IPR011545">
    <property type="entry name" value="DEAD/DEAH_box_helicase_dom"/>
</dbReference>
<dbReference type="PROSITE" id="PS51194">
    <property type="entry name" value="HELICASE_CTER"/>
    <property type="match status" value="1"/>
</dbReference>
<dbReference type="EMBL" id="NMUH01018678">
    <property type="protein sequence ID" value="MQM23927.1"/>
    <property type="molecule type" value="Genomic_DNA"/>
</dbReference>
<sequence length="426" mass="46944">VFRVSKSVSHHARFRSTMISGGGRLRPQEDSLNVPVDMVVGTPGRVLQHIEEGNMVYGDIKYLVLDEADTMFDRGFGPDIRKFLGPLKNRAMKPGDQGFQTVLVAATMTKAVQKLVDEEFQGIVHLRTSTLHKKVASARHDFIKLSGSENKLEALLQVLEPSLAKGNRVMVFCNTLDSSRAVDHFLGENQVFTVNYHGEVPAEQRVENLKKFKSEEGDCPTLVCTDLAARGLDLDVDHVIMFDFPLNSIDYLHRTGRTARMGAKGKVTSLVAKKDLLLATRIEEAIRKNESLESLSVDSVRRDVAKLRQNNQNEKSSNTVRAADSKKNNAVLSKPKLGRKTALVSVQKKPTKAGKSPAVAKPRKPVTVLKPSKTSASSSRREASNGKKRAETKKKSATLKPRASKLSVVGFRGRSASAKKEEPRPN</sequence>
<gene>
    <name evidence="8" type="ORF">Taro_056997</name>
</gene>
<dbReference type="SUPFAM" id="SSF52540">
    <property type="entry name" value="P-loop containing nucleoside triphosphate hydrolases"/>
    <property type="match status" value="1"/>
</dbReference>
<feature type="non-terminal residue" evidence="8">
    <location>
        <position position="426"/>
    </location>
</feature>
<evidence type="ECO:0008006" key="10">
    <source>
        <dbReference type="Google" id="ProtNLM"/>
    </source>
</evidence>
<dbReference type="Gene3D" id="3.40.50.300">
    <property type="entry name" value="P-loop containing nucleotide triphosphate hydrolases"/>
    <property type="match status" value="2"/>
</dbReference>
<feature type="region of interest" description="Disordered" evidence="5">
    <location>
        <begin position="307"/>
        <end position="426"/>
    </location>
</feature>
<dbReference type="InterPro" id="IPR001650">
    <property type="entry name" value="Helicase_C-like"/>
</dbReference>
<dbReference type="SMART" id="SM00490">
    <property type="entry name" value="HELICc"/>
    <property type="match status" value="1"/>
</dbReference>
<evidence type="ECO:0000256" key="2">
    <source>
        <dbReference type="ARBA" id="ARBA00022801"/>
    </source>
</evidence>
<evidence type="ECO:0000256" key="5">
    <source>
        <dbReference type="SAM" id="MobiDB-lite"/>
    </source>
</evidence>
<feature type="domain" description="Helicase ATP-binding" evidence="6">
    <location>
        <begin position="1"/>
        <end position="126"/>
    </location>
</feature>
<reference evidence="8" key="1">
    <citation type="submission" date="2017-07" db="EMBL/GenBank/DDBJ databases">
        <title>Taro Niue Genome Assembly and Annotation.</title>
        <authorList>
            <person name="Atibalentja N."/>
            <person name="Keating K."/>
            <person name="Fields C.J."/>
        </authorList>
    </citation>
    <scope>NUCLEOTIDE SEQUENCE</scope>
    <source>
        <strain evidence="8">Niue_2</strain>
        <tissue evidence="8">Leaf</tissue>
    </source>
</reference>
<keyword evidence="2" id="KW-0378">Hydrolase</keyword>
<dbReference type="GO" id="GO:0005524">
    <property type="term" value="F:ATP binding"/>
    <property type="evidence" value="ECO:0007669"/>
    <property type="project" value="UniProtKB-KW"/>
</dbReference>
<dbReference type="AlphaFoldDB" id="A0A843XZ26"/>
<evidence type="ECO:0000256" key="4">
    <source>
        <dbReference type="ARBA" id="ARBA00022840"/>
    </source>
</evidence>
<evidence type="ECO:0000259" key="6">
    <source>
        <dbReference type="PROSITE" id="PS51192"/>
    </source>
</evidence>
<feature type="compositionally biased region" description="Polar residues" evidence="5">
    <location>
        <begin position="308"/>
        <end position="320"/>
    </location>
</feature>
<organism evidence="8 9">
    <name type="scientific">Colocasia esculenta</name>
    <name type="common">Wild taro</name>
    <name type="synonym">Arum esculentum</name>
    <dbReference type="NCBI Taxonomy" id="4460"/>
    <lineage>
        <taxon>Eukaryota</taxon>
        <taxon>Viridiplantae</taxon>
        <taxon>Streptophyta</taxon>
        <taxon>Embryophyta</taxon>
        <taxon>Tracheophyta</taxon>
        <taxon>Spermatophyta</taxon>
        <taxon>Magnoliopsida</taxon>
        <taxon>Liliopsida</taxon>
        <taxon>Araceae</taxon>
        <taxon>Aroideae</taxon>
        <taxon>Colocasieae</taxon>
        <taxon>Colocasia</taxon>
    </lineage>
</organism>
<dbReference type="GO" id="GO:0003676">
    <property type="term" value="F:nucleic acid binding"/>
    <property type="evidence" value="ECO:0007669"/>
    <property type="project" value="InterPro"/>
</dbReference>
<dbReference type="GO" id="GO:0016787">
    <property type="term" value="F:hydrolase activity"/>
    <property type="evidence" value="ECO:0007669"/>
    <property type="project" value="UniProtKB-KW"/>
</dbReference>
<evidence type="ECO:0000259" key="7">
    <source>
        <dbReference type="PROSITE" id="PS51194"/>
    </source>
</evidence>
<keyword evidence="3" id="KW-0347">Helicase</keyword>
<evidence type="ECO:0000313" key="8">
    <source>
        <dbReference type="EMBL" id="MQM23927.1"/>
    </source>
</evidence>
<dbReference type="InterPro" id="IPR014001">
    <property type="entry name" value="Helicase_ATP-bd"/>
</dbReference>
<dbReference type="PROSITE" id="PS51192">
    <property type="entry name" value="HELICASE_ATP_BIND_1"/>
    <property type="match status" value="1"/>
</dbReference>
<keyword evidence="4" id="KW-0067">ATP-binding</keyword>
<dbReference type="GO" id="GO:0004386">
    <property type="term" value="F:helicase activity"/>
    <property type="evidence" value="ECO:0007669"/>
    <property type="project" value="UniProtKB-KW"/>
</dbReference>
<dbReference type="Pfam" id="PF00270">
    <property type="entry name" value="DEAD"/>
    <property type="match status" value="1"/>
</dbReference>
<dbReference type="PANTHER" id="PTHR47960">
    <property type="entry name" value="DEAD-BOX ATP-DEPENDENT RNA HELICASE 50"/>
    <property type="match status" value="1"/>
</dbReference>
<evidence type="ECO:0000256" key="3">
    <source>
        <dbReference type="ARBA" id="ARBA00022806"/>
    </source>
</evidence>
<feature type="domain" description="Helicase C-terminal" evidence="7">
    <location>
        <begin position="151"/>
        <end position="301"/>
    </location>
</feature>
<protein>
    <recommendedName>
        <fullName evidence="10">DEAD-box ATP-dependent RNA helicase 39</fullName>
    </recommendedName>
</protein>
<comment type="caution">
    <text evidence="8">The sequence shown here is derived from an EMBL/GenBank/DDBJ whole genome shotgun (WGS) entry which is preliminary data.</text>
</comment>
<dbReference type="Pfam" id="PF00271">
    <property type="entry name" value="Helicase_C"/>
    <property type="match status" value="1"/>
</dbReference>
<feature type="compositionally biased region" description="Basic and acidic residues" evidence="5">
    <location>
        <begin position="379"/>
        <end position="389"/>
    </location>
</feature>
<proteinExistence type="predicted"/>
<evidence type="ECO:0000313" key="9">
    <source>
        <dbReference type="Proteomes" id="UP000652761"/>
    </source>
</evidence>
<dbReference type="OrthoDB" id="10256233at2759"/>
<keyword evidence="9" id="KW-1185">Reference proteome</keyword>
<accession>A0A843XZ26</accession>
<dbReference type="InterPro" id="IPR027417">
    <property type="entry name" value="P-loop_NTPase"/>
</dbReference>